<protein>
    <submittedName>
        <fullName evidence="1">Uncharacterized protein</fullName>
    </submittedName>
</protein>
<sequence length="120" mass="14274">MVFLVSHLFYKCLGCSCWWSSLLNLVYSSHIPITFYISWPQVGYYCSCYLFVEVNRPLQIGDLRYFCQKTPWVDCYCLELLEYCVRQLNQKYVEVSEKLHKFVSFPQSYSDIFVLESSVP</sequence>
<comment type="caution">
    <text evidence="1">The sequence shown here is derived from an EMBL/GenBank/DDBJ whole genome shotgun (WGS) entry which is preliminary data.</text>
</comment>
<proteinExistence type="predicted"/>
<dbReference type="Proteomes" id="UP000541444">
    <property type="component" value="Unassembled WGS sequence"/>
</dbReference>
<evidence type="ECO:0000313" key="2">
    <source>
        <dbReference type="Proteomes" id="UP000541444"/>
    </source>
</evidence>
<evidence type="ECO:0000313" key="1">
    <source>
        <dbReference type="EMBL" id="KAF6161806.1"/>
    </source>
</evidence>
<accession>A0A7J7N3X5</accession>
<gene>
    <name evidence="1" type="ORF">GIB67_008567</name>
</gene>
<organism evidence="1 2">
    <name type="scientific">Kingdonia uniflora</name>
    <dbReference type="NCBI Taxonomy" id="39325"/>
    <lineage>
        <taxon>Eukaryota</taxon>
        <taxon>Viridiplantae</taxon>
        <taxon>Streptophyta</taxon>
        <taxon>Embryophyta</taxon>
        <taxon>Tracheophyta</taxon>
        <taxon>Spermatophyta</taxon>
        <taxon>Magnoliopsida</taxon>
        <taxon>Ranunculales</taxon>
        <taxon>Circaeasteraceae</taxon>
        <taxon>Kingdonia</taxon>
    </lineage>
</organism>
<dbReference type="AlphaFoldDB" id="A0A7J7N3X5"/>
<keyword evidence="2" id="KW-1185">Reference proteome</keyword>
<dbReference type="EMBL" id="JACGCM010001096">
    <property type="protein sequence ID" value="KAF6161806.1"/>
    <property type="molecule type" value="Genomic_DNA"/>
</dbReference>
<reference evidence="1 2" key="1">
    <citation type="journal article" date="2020" name="IScience">
        <title>Genome Sequencing of the Endangered Kingdonia uniflora (Circaeasteraceae, Ranunculales) Reveals Potential Mechanisms of Evolutionary Specialization.</title>
        <authorList>
            <person name="Sun Y."/>
            <person name="Deng T."/>
            <person name="Zhang A."/>
            <person name="Moore M.J."/>
            <person name="Landis J.B."/>
            <person name="Lin N."/>
            <person name="Zhang H."/>
            <person name="Zhang X."/>
            <person name="Huang J."/>
            <person name="Zhang X."/>
            <person name="Sun H."/>
            <person name="Wang H."/>
        </authorList>
    </citation>
    <scope>NUCLEOTIDE SEQUENCE [LARGE SCALE GENOMIC DNA]</scope>
    <source>
        <strain evidence="1">TB1705</strain>
        <tissue evidence="1">Leaf</tissue>
    </source>
</reference>
<name>A0A7J7N3X5_9MAGN</name>